<accession>B7KMC5</accession>
<dbReference type="OrthoDB" id="1435962at2"/>
<proteinExistence type="predicted"/>
<protein>
    <recommendedName>
        <fullName evidence="3">DUF4145 domain-containing protein</fullName>
    </recommendedName>
</protein>
<keyword evidence="2" id="KW-1185">Reference proteome</keyword>
<keyword evidence="1" id="KW-0614">Plasmid</keyword>
<sequence length="249" mass="28667">MLSQNLRNKYISRFEELITRGEQIKEDVEIIPKKYYRKPFSSSFEPSIEIPETTKINDQNFFLWKHNCRSLLEQIIPPNSVHRKILDDTNTYWSSESELNDLMSILKALKEDFEKGYLDDLEIKIEAEMAADYMGQAEKLMTEGQTGQYDHVPAAVLAGAVLEKELRMLCSKQTPPISTVNSKGDKLTLNPLIDELKKAGLFNELKAKQLRAWADIRNKAAHGEFDQFNRSDVEVMIKGINEFLANYLT</sequence>
<name>B7KMC5_GLOC7</name>
<evidence type="ECO:0000313" key="2">
    <source>
        <dbReference type="Proteomes" id="UP000002384"/>
    </source>
</evidence>
<dbReference type="RefSeq" id="WP_012599454.1">
    <property type="nucleotide sequence ID" value="NC_011737.1"/>
</dbReference>
<reference evidence="2" key="1">
    <citation type="journal article" date="2011" name="MBio">
        <title>Novel metabolic attributes of the genus Cyanothece, comprising a group of unicellular nitrogen-fixing Cyanobacteria.</title>
        <authorList>
            <person name="Bandyopadhyay A."/>
            <person name="Elvitigala T."/>
            <person name="Welsh E."/>
            <person name="Stockel J."/>
            <person name="Liberton M."/>
            <person name="Min H."/>
            <person name="Sherman L.A."/>
            <person name="Pakrasi H.B."/>
        </authorList>
    </citation>
    <scope>NUCLEOTIDE SEQUENCE [LARGE SCALE GENOMIC DNA]</scope>
    <source>
        <strain evidence="2">PCC 7424</strain>
        <plasmid evidence="2">pP742402</plasmid>
    </source>
</reference>
<dbReference type="Proteomes" id="UP000002384">
    <property type="component" value="Plasmid pP742402"/>
</dbReference>
<evidence type="ECO:0008006" key="3">
    <source>
        <dbReference type="Google" id="ProtNLM"/>
    </source>
</evidence>
<dbReference type="KEGG" id="cyc:PCC7424_5366"/>
<geneLocation type="plasmid" evidence="1 2">
    <name>pP742402</name>
</geneLocation>
<organism evidence="1 2">
    <name type="scientific">Gloeothece citriformis (strain PCC 7424)</name>
    <name type="common">Cyanothece sp. (strain PCC 7424)</name>
    <dbReference type="NCBI Taxonomy" id="65393"/>
    <lineage>
        <taxon>Bacteria</taxon>
        <taxon>Bacillati</taxon>
        <taxon>Cyanobacteriota</taxon>
        <taxon>Cyanophyceae</taxon>
        <taxon>Oscillatoriophycideae</taxon>
        <taxon>Chroococcales</taxon>
        <taxon>Aphanothecaceae</taxon>
        <taxon>Gloeothece</taxon>
        <taxon>Gloeothece citriformis</taxon>
    </lineage>
</organism>
<dbReference type="HOGENOM" id="CLU_102151_0_0_3"/>
<evidence type="ECO:0000313" key="1">
    <source>
        <dbReference type="EMBL" id="ACK73947.1"/>
    </source>
</evidence>
<dbReference type="EMBL" id="CP001293">
    <property type="protein sequence ID" value="ACK73947.1"/>
    <property type="molecule type" value="Genomic_DNA"/>
</dbReference>
<gene>
    <name evidence="1" type="ordered locus">PCC7424_5366</name>
</gene>
<dbReference type="AlphaFoldDB" id="B7KMC5"/>